<dbReference type="GO" id="GO:0006508">
    <property type="term" value="P:proteolysis"/>
    <property type="evidence" value="ECO:0007669"/>
    <property type="project" value="TreeGrafter"/>
</dbReference>
<dbReference type="InterPro" id="IPR050452">
    <property type="entry name" value="Metacaspase"/>
</dbReference>
<evidence type="ECO:0008006" key="5">
    <source>
        <dbReference type="Google" id="ProtNLM"/>
    </source>
</evidence>
<keyword evidence="4" id="KW-1185">Reference proteome</keyword>
<evidence type="ECO:0000313" key="4">
    <source>
        <dbReference type="Proteomes" id="UP000249402"/>
    </source>
</evidence>
<dbReference type="AlphaFoldDB" id="A0A395H9X9"/>
<dbReference type="PANTHER" id="PTHR48104">
    <property type="entry name" value="METACASPASE-4"/>
    <property type="match status" value="1"/>
</dbReference>
<dbReference type="GO" id="GO:0005737">
    <property type="term" value="C:cytoplasm"/>
    <property type="evidence" value="ECO:0007669"/>
    <property type="project" value="TreeGrafter"/>
</dbReference>
<comment type="similarity">
    <text evidence="1">Belongs to the peptidase C14B family.</text>
</comment>
<proteinExistence type="inferred from homology"/>
<dbReference type="EMBL" id="KZ824426">
    <property type="protein sequence ID" value="RAL03708.1"/>
    <property type="molecule type" value="Genomic_DNA"/>
</dbReference>
<dbReference type="GO" id="GO:0004197">
    <property type="term" value="F:cysteine-type endopeptidase activity"/>
    <property type="evidence" value="ECO:0007669"/>
    <property type="project" value="TreeGrafter"/>
</dbReference>
<evidence type="ECO:0000313" key="3">
    <source>
        <dbReference type="EMBL" id="RAL03708.1"/>
    </source>
</evidence>
<dbReference type="GeneID" id="37226122"/>
<accession>A0A395H9X9</accession>
<feature type="compositionally biased region" description="Acidic residues" evidence="2">
    <location>
        <begin position="16"/>
        <end position="34"/>
    </location>
</feature>
<reference evidence="3 4" key="1">
    <citation type="submission" date="2018-02" db="EMBL/GenBank/DDBJ databases">
        <title>The genomes of Aspergillus section Nigri reveals drivers in fungal speciation.</title>
        <authorList>
            <consortium name="DOE Joint Genome Institute"/>
            <person name="Vesth T.C."/>
            <person name="Nybo J."/>
            <person name="Theobald S."/>
            <person name="Brandl J."/>
            <person name="Frisvad J.C."/>
            <person name="Nielsen K.F."/>
            <person name="Lyhne E.K."/>
            <person name="Kogle M.E."/>
            <person name="Kuo A."/>
            <person name="Riley R."/>
            <person name="Clum A."/>
            <person name="Nolan M."/>
            <person name="Lipzen A."/>
            <person name="Salamov A."/>
            <person name="Henrissat B."/>
            <person name="Wiebenga A."/>
            <person name="De vries R.P."/>
            <person name="Grigoriev I.V."/>
            <person name="Mortensen U.H."/>
            <person name="Andersen M.R."/>
            <person name="Baker S.E."/>
        </authorList>
    </citation>
    <scope>NUCLEOTIDE SEQUENCE [LARGE SCALE GENOMIC DNA]</scope>
    <source>
        <strain evidence="3 4">CBS 121593</strain>
    </source>
</reference>
<evidence type="ECO:0000256" key="2">
    <source>
        <dbReference type="SAM" id="MobiDB-lite"/>
    </source>
</evidence>
<dbReference type="VEuPathDB" id="FungiDB:BO80DRAFT_442290"/>
<organism evidence="3 4">
    <name type="scientific">Aspergillus ibericus CBS 121593</name>
    <dbReference type="NCBI Taxonomy" id="1448316"/>
    <lineage>
        <taxon>Eukaryota</taxon>
        <taxon>Fungi</taxon>
        <taxon>Dikarya</taxon>
        <taxon>Ascomycota</taxon>
        <taxon>Pezizomycotina</taxon>
        <taxon>Eurotiomycetes</taxon>
        <taxon>Eurotiomycetidae</taxon>
        <taxon>Eurotiales</taxon>
        <taxon>Aspergillaceae</taxon>
        <taxon>Aspergillus</taxon>
        <taxon>Aspergillus subgen. Circumdati</taxon>
    </lineage>
</organism>
<dbReference type="OrthoDB" id="3223806at2759"/>
<name>A0A395H9X9_9EURO</name>
<evidence type="ECO:0000256" key="1">
    <source>
        <dbReference type="ARBA" id="ARBA00009005"/>
    </source>
</evidence>
<protein>
    <recommendedName>
        <fullName evidence="5">Caspase domain-containing protein</fullName>
    </recommendedName>
</protein>
<dbReference type="Proteomes" id="UP000249402">
    <property type="component" value="Unassembled WGS sequence"/>
</dbReference>
<feature type="region of interest" description="Disordered" evidence="2">
    <location>
        <begin position="1"/>
        <end position="36"/>
    </location>
</feature>
<dbReference type="Gene3D" id="3.40.50.1460">
    <property type="match status" value="1"/>
</dbReference>
<gene>
    <name evidence="3" type="ORF">BO80DRAFT_442290</name>
</gene>
<dbReference type="RefSeq" id="XP_025578035.1">
    <property type="nucleotide sequence ID" value="XM_025721257.1"/>
</dbReference>
<dbReference type="PANTHER" id="PTHR48104:SF30">
    <property type="entry name" value="METACASPASE-1"/>
    <property type="match status" value="1"/>
</dbReference>
<sequence length="626" mass="70311">MSASKWAILIGVEPSADSESDSDDDEEEEEEDPLDVCGADVDRMRGFLLHTMKFPEQNVYTLVSSATDPSTLPTYANILRAFEAVTARATAGDVVYVYFSGSSLEIYTTRGLDQGRREKEEYFAILDSNSKEGFLHELELAVLVNRLTRKELDVTVVLDTRGAYGYCEEKHRFRESEFPEEELLSVFHGFWCPRRLDTILQNPNSGAPYLLLWSKYSNRYSRQESLYRDPRSKTYHGFLTYWILRLLEKHGLDMTWNELVRQIGLETHWLQSRRPDAIRIRVKSCGNTERLFLEGCDERHELTPVLNYQARLTKVGSECSLILHAGSAHGVAAGARVQFIPTDDELSHSIPADLFVVDDIRPLSSSARPVTPFKVDATSAKEVRGSATLLDRHSHGLDAQSANDQIELYRSRLGLSGNCTDLMDQVKIFPVGGYRYDNGSQKPNHRSPTVGPDGCLHLLTGDYATVILSNTCQETIYLNILSFDSAFGIAHLSPKTYHESLSTLARGQLACHLTFDIRLFLPHARLLDTQTSSAVAYVKVIVTNKPTSFHAFALNAMRDTTSVSECRDRIPAIPTSSVAYHDPGFLEAYSQHPGADPTNDTPVDEKWCCWDIKFIIHRTPESLAVV</sequence>